<sequence>LKHIKEAAYTVVLDIKGKMLASEELADKLQSLGVTGNSNVVFIIGGSLGVSDQVLQKADYRLSFSPMTFPHQLMRLILLEQIYRGFRIVKGEPYHK</sequence>
<evidence type="ECO:0000256" key="3">
    <source>
        <dbReference type="ARBA" id="ARBA00022679"/>
    </source>
</evidence>
<evidence type="ECO:0000256" key="2">
    <source>
        <dbReference type="ARBA" id="ARBA00022603"/>
    </source>
</evidence>
<reference evidence="6 7" key="1">
    <citation type="submission" date="2019-10" db="EMBL/GenBank/DDBJ databases">
        <title>Alkaliphilus serpentinus sp. nov. and Alkaliphilus pronyensis sp. nov., two novel anaerobic alkaliphilic species isolated from the serpentinized-hosted hydrothermal field of the Prony Bay (New Caledonia).</title>
        <authorList>
            <person name="Postec A."/>
        </authorList>
    </citation>
    <scope>NUCLEOTIDE SEQUENCE [LARGE SCALE GENOMIC DNA]</scope>
    <source>
        <strain evidence="6 7">LacV</strain>
    </source>
</reference>
<comment type="caution">
    <text evidence="6">The sequence shown here is derived from an EMBL/GenBank/DDBJ whole genome shotgun (WGS) entry which is preliminary data.</text>
</comment>
<keyword evidence="4" id="KW-0949">S-adenosyl-L-methionine</keyword>
<dbReference type="PANTHER" id="PTHR33603">
    <property type="entry name" value="METHYLTRANSFERASE"/>
    <property type="match status" value="1"/>
</dbReference>
<keyword evidence="2 6" id="KW-0489">Methyltransferase</keyword>
<keyword evidence="1" id="KW-0698">rRNA processing</keyword>
<dbReference type="InterPro" id="IPR003742">
    <property type="entry name" value="RlmH-like"/>
</dbReference>
<keyword evidence="7" id="KW-1185">Reference proteome</keyword>
<name>A0A6I0EY59_9FIRM</name>
<dbReference type="SUPFAM" id="SSF75217">
    <property type="entry name" value="alpha/beta knot"/>
    <property type="match status" value="1"/>
</dbReference>
<proteinExistence type="inferred from homology"/>
<dbReference type="GO" id="GO:0006364">
    <property type="term" value="P:rRNA processing"/>
    <property type="evidence" value="ECO:0007669"/>
    <property type="project" value="UniProtKB-KW"/>
</dbReference>
<dbReference type="RefSeq" id="WP_192930332.1">
    <property type="nucleotide sequence ID" value="NZ_WBZC01000087.1"/>
</dbReference>
<evidence type="ECO:0000256" key="1">
    <source>
        <dbReference type="ARBA" id="ARBA00022552"/>
    </source>
</evidence>
<gene>
    <name evidence="6" type="ORF">F8154_14790</name>
</gene>
<evidence type="ECO:0000256" key="4">
    <source>
        <dbReference type="ARBA" id="ARBA00022691"/>
    </source>
</evidence>
<feature type="non-terminal residue" evidence="6">
    <location>
        <position position="1"/>
    </location>
</feature>
<comment type="similarity">
    <text evidence="5">Belongs to the RNA methyltransferase RlmH family.</text>
</comment>
<dbReference type="CDD" id="cd18081">
    <property type="entry name" value="RlmH-like"/>
    <property type="match status" value="1"/>
</dbReference>
<evidence type="ECO:0000313" key="7">
    <source>
        <dbReference type="Proteomes" id="UP000432715"/>
    </source>
</evidence>
<dbReference type="GO" id="GO:0032259">
    <property type="term" value="P:methylation"/>
    <property type="evidence" value="ECO:0007669"/>
    <property type="project" value="UniProtKB-KW"/>
</dbReference>
<evidence type="ECO:0000313" key="6">
    <source>
        <dbReference type="EMBL" id="KAB3529430.1"/>
    </source>
</evidence>
<dbReference type="GO" id="GO:0008168">
    <property type="term" value="F:methyltransferase activity"/>
    <property type="evidence" value="ECO:0007669"/>
    <property type="project" value="UniProtKB-KW"/>
</dbReference>
<dbReference type="Gene3D" id="3.40.1280.10">
    <property type="match status" value="1"/>
</dbReference>
<keyword evidence="3 6" id="KW-0808">Transferase</keyword>
<organism evidence="6 7">
    <name type="scientific">Alkaliphilus pronyensis</name>
    <dbReference type="NCBI Taxonomy" id="1482732"/>
    <lineage>
        <taxon>Bacteria</taxon>
        <taxon>Bacillati</taxon>
        <taxon>Bacillota</taxon>
        <taxon>Clostridia</taxon>
        <taxon>Peptostreptococcales</taxon>
        <taxon>Natronincolaceae</taxon>
        <taxon>Alkaliphilus</taxon>
    </lineage>
</organism>
<dbReference type="AlphaFoldDB" id="A0A6I0EY59"/>
<dbReference type="InterPro" id="IPR029026">
    <property type="entry name" value="tRNA_m1G_MTases_N"/>
</dbReference>
<dbReference type="PANTHER" id="PTHR33603:SF1">
    <property type="entry name" value="RIBOSOMAL RNA LARGE SUBUNIT METHYLTRANSFERASE H"/>
    <property type="match status" value="1"/>
</dbReference>
<protein>
    <submittedName>
        <fullName evidence="6">23S rRNA (Pseudouridine(1915)-N(3))-methyltransferase RlmH</fullName>
    </submittedName>
</protein>
<dbReference type="Pfam" id="PF02590">
    <property type="entry name" value="SPOUT_MTase"/>
    <property type="match status" value="1"/>
</dbReference>
<dbReference type="EMBL" id="WBZC01000087">
    <property type="protein sequence ID" value="KAB3529430.1"/>
    <property type="molecule type" value="Genomic_DNA"/>
</dbReference>
<accession>A0A6I0EY59</accession>
<dbReference type="Proteomes" id="UP000432715">
    <property type="component" value="Unassembled WGS sequence"/>
</dbReference>
<dbReference type="InterPro" id="IPR029028">
    <property type="entry name" value="Alpha/beta_knot_MTases"/>
</dbReference>
<evidence type="ECO:0000256" key="5">
    <source>
        <dbReference type="ARBA" id="ARBA00038303"/>
    </source>
</evidence>